<dbReference type="Proteomes" id="UP000004778">
    <property type="component" value="Unassembled WGS sequence"/>
</dbReference>
<evidence type="ECO:0000313" key="2">
    <source>
        <dbReference type="Proteomes" id="UP000004778"/>
    </source>
</evidence>
<dbReference type="eggNOG" id="ENOG5031HWQ">
    <property type="taxonomic scope" value="Bacteria"/>
</dbReference>
<reference evidence="1 2" key="1">
    <citation type="submission" date="2009-01" db="EMBL/GenBank/DDBJ databases">
        <authorList>
            <person name="Qin X."/>
            <person name="Bachman B."/>
            <person name="Battles P."/>
            <person name="Bell A."/>
            <person name="Bess C."/>
            <person name="Bickham C."/>
            <person name="Chaboub L."/>
            <person name="Chen D."/>
            <person name="Coyle M."/>
            <person name="Deiros D.R."/>
            <person name="Dinh H."/>
            <person name="Forbes L."/>
            <person name="Fowler G."/>
            <person name="Francisco L."/>
            <person name="Fu Q."/>
            <person name="Gubbala S."/>
            <person name="Hale W."/>
            <person name="Han Y."/>
            <person name="Hemphill L."/>
            <person name="Highlander S.K."/>
            <person name="Hirani K."/>
            <person name="Hogues M."/>
            <person name="Jackson L."/>
            <person name="Jakkamsetti A."/>
            <person name="Javaid M."/>
            <person name="Jiang H."/>
            <person name="Korchina V."/>
            <person name="Kovar C."/>
            <person name="Lara F."/>
            <person name="Lee S."/>
            <person name="Mata R."/>
            <person name="Mathew T."/>
            <person name="Moen C."/>
            <person name="Morales K."/>
            <person name="Munidasa M."/>
            <person name="Nazareth L."/>
            <person name="Ngo R."/>
            <person name="Nguyen L."/>
            <person name="Okwuonu G."/>
            <person name="Ongeri F."/>
            <person name="Patil S."/>
            <person name="Petrosino J."/>
            <person name="Pham C."/>
            <person name="Pham P."/>
            <person name="Pu L.-L."/>
            <person name="Puazo M."/>
            <person name="Raj R."/>
            <person name="Reid J."/>
            <person name="Rouhana J."/>
            <person name="Saada N."/>
            <person name="Shang Y."/>
            <person name="Simmons D."/>
            <person name="Thornton R."/>
            <person name="Warren J."/>
            <person name="Weissenberger G."/>
            <person name="Zhang J."/>
            <person name="Zhang L."/>
            <person name="Zhou C."/>
            <person name="Zhu D."/>
            <person name="Muzny D."/>
            <person name="Worley K."/>
            <person name="Gibbs R."/>
        </authorList>
    </citation>
    <scope>NUCLEOTIDE SEQUENCE [LARGE SCALE GENOMIC DNA]</scope>
    <source>
        <strain evidence="1 2">DSM 15434</strain>
    </source>
</reference>
<dbReference type="RefSeq" id="WP_006547686.1">
    <property type="nucleotide sequence ID" value="NZ_DS999574.1"/>
</dbReference>
<protein>
    <recommendedName>
        <fullName evidence="3">Toxin-antitoxin system, toxin component, HicA family</fullName>
    </recommendedName>
</protein>
<dbReference type="HOGENOM" id="CLU_164851_7_0_11"/>
<proteinExistence type="predicted"/>
<comment type="caution">
    <text evidence="1">The sequence shown here is derived from an EMBL/GenBank/DDBJ whole genome shotgun (WGS) entry which is preliminary data.</text>
</comment>
<accession>C0W4C5</accession>
<name>C0W4C5_9ACTO</name>
<sequence length="66" mass="7650">MKRRDLEKALRQIAKEHGLTLTLKEGGNHTKAIVGTWQEPLPRHREIAENLAHKIIKRCQDAQEEN</sequence>
<gene>
    <name evidence="1" type="ORF">HMPREF0058_0719</name>
</gene>
<dbReference type="AlphaFoldDB" id="C0W4C5"/>
<evidence type="ECO:0000313" key="1">
    <source>
        <dbReference type="EMBL" id="EEH66408.1"/>
    </source>
</evidence>
<dbReference type="EMBL" id="ACFH01000049">
    <property type="protein sequence ID" value="EEH66408.1"/>
    <property type="molecule type" value="Genomic_DNA"/>
</dbReference>
<keyword evidence="2" id="KW-1185">Reference proteome</keyword>
<dbReference type="OrthoDB" id="9799039at2"/>
<evidence type="ECO:0008006" key="3">
    <source>
        <dbReference type="Google" id="ProtNLM"/>
    </source>
</evidence>
<organism evidence="1 2">
    <name type="scientific">Actinomyces urogenitalis DSM 15434</name>
    <dbReference type="NCBI Taxonomy" id="525246"/>
    <lineage>
        <taxon>Bacteria</taxon>
        <taxon>Bacillati</taxon>
        <taxon>Actinomycetota</taxon>
        <taxon>Actinomycetes</taxon>
        <taxon>Actinomycetales</taxon>
        <taxon>Actinomycetaceae</taxon>
        <taxon>Actinomyces</taxon>
    </lineage>
</organism>